<dbReference type="Pfam" id="PF04397">
    <property type="entry name" value="LytTR"/>
    <property type="match status" value="1"/>
</dbReference>
<feature type="transmembrane region" description="Helical" evidence="1">
    <location>
        <begin position="121"/>
        <end position="146"/>
    </location>
</feature>
<feature type="transmembrane region" description="Helical" evidence="1">
    <location>
        <begin position="88"/>
        <end position="109"/>
    </location>
</feature>
<dbReference type="InterPro" id="IPR007492">
    <property type="entry name" value="LytTR_DNA-bd_dom"/>
</dbReference>
<dbReference type="InterPro" id="IPR012362">
    <property type="entry name" value="LytTR_TM"/>
</dbReference>
<dbReference type="SMART" id="SM00850">
    <property type="entry name" value="LytTR"/>
    <property type="match status" value="1"/>
</dbReference>
<keyword evidence="1" id="KW-0472">Membrane</keyword>
<dbReference type="OrthoDB" id="7028951at2"/>
<evidence type="ECO:0000256" key="1">
    <source>
        <dbReference type="SAM" id="Phobius"/>
    </source>
</evidence>
<name>A0A5C5CDJ5_9HYPH</name>
<feature type="transmembrane region" description="Helical" evidence="1">
    <location>
        <begin position="26"/>
        <end position="44"/>
    </location>
</feature>
<accession>A0A5C5CDJ5</accession>
<feature type="domain" description="HTH LytTR-type" evidence="2">
    <location>
        <begin position="176"/>
        <end position="263"/>
    </location>
</feature>
<evidence type="ECO:0000313" key="3">
    <source>
        <dbReference type="EMBL" id="TNV09433.1"/>
    </source>
</evidence>
<keyword evidence="1" id="KW-0812">Transmembrane</keyword>
<gene>
    <name evidence="3" type="ORF">FIB18_20445</name>
</gene>
<dbReference type="GO" id="GO:0003677">
    <property type="term" value="F:DNA binding"/>
    <property type="evidence" value="ECO:0007669"/>
    <property type="project" value="InterPro"/>
</dbReference>
<reference evidence="3 4" key="1">
    <citation type="journal article" date="2011" name="Int. J. Syst. Evol. Microbiol.">
        <title>Ochrobactrum pecoris sp. nov., isolated from farm animals.</title>
        <authorList>
            <person name="Kampfer P."/>
            <person name="Huber B."/>
            <person name="Busse H.J."/>
            <person name="Scholz H.C."/>
            <person name="Tomaso H."/>
            <person name="Hotzel H."/>
            <person name="Melzer F."/>
        </authorList>
    </citation>
    <scope>NUCLEOTIDE SEQUENCE [LARGE SCALE GENOMIC DNA]</scope>
    <source>
        <strain evidence="3 4">08RB2639</strain>
    </source>
</reference>
<dbReference type="Gene3D" id="2.40.50.1020">
    <property type="entry name" value="LytTr DNA-binding domain"/>
    <property type="match status" value="1"/>
</dbReference>
<protein>
    <submittedName>
        <fullName evidence="3">Response regulator transcription factor</fullName>
    </submittedName>
</protein>
<proteinExistence type="predicted"/>
<dbReference type="PIRSF" id="PIRSF031737">
    <property type="entry name" value="TM_LytTR"/>
    <property type="match status" value="1"/>
</dbReference>
<dbReference type="PROSITE" id="PS50930">
    <property type="entry name" value="HTH_LYTTR"/>
    <property type="match status" value="1"/>
</dbReference>
<dbReference type="Proteomes" id="UP000313390">
    <property type="component" value="Unassembled WGS sequence"/>
</dbReference>
<dbReference type="EMBL" id="VEWK01000013">
    <property type="protein sequence ID" value="TNV09433.1"/>
    <property type="molecule type" value="Genomic_DNA"/>
</dbReference>
<evidence type="ECO:0000313" key="4">
    <source>
        <dbReference type="Proteomes" id="UP000313390"/>
    </source>
</evidence>
<comment type="caution">
    <text evidence="3">The sequence shown here is derived from an EMBL/GenBank/DDBJ whole genome shotgun (WGS) entry which is preliminary data.</text>
</comment>
<sequence>MQENYVTGDLLQFALRELATIIRAPRLWGTFIVVVLIFTITGPFGTDQSMPVAVRFFYWLSVQFAGWSTAIVLSVLADAFLEPVARHAFARMMIGAAAAALPIGLWIAFIDWGFSGRTPTIAAILANAVIALPLSALFCILAYMTLRRDLEAAPRNVSDTPPPLLARLNPSNRGAILRLSAEDHYTRVVTSRGQELILLRFSDAVKEVGTTSGLQIHRSHWIADRHVAELRKTNGSFSLLTNDGSVLPISRASQKSTRERFGSVITSIEKVRGRQEFS</sequence>
<organism evidence="3 4">
    <name type="scientific">Brucella pecoris</name>
    <dbReference type="NCBI Taxonomy" id="867683"/>
    <lineage>
        <taxon>Bacteria</taxon>
        <taxon>Pseudomonadati</taxon>
        <taxon>Pseudomonadota</taxon>
        <taxon>Alphaproteobacteria</taxon>
        <taxon>Hyphomicrobiales</taxon>
        <taxon>Brucellaceae</taxon>
        <taxon>Brucella/Ochrobactrum group</taxon>
        <taxon>Brucella</taxon>
    </lineage>
</organism>
<keyword evidence="1" id="KW-1133">Transmembrane helix</keyword>
<feature type="transmembrane region" description="Helical" evidence="1">
    <location>
        <begin position="56"/>
        <end position="76"/>
    </location>
</feature>
<dbReference type="AlphaFoldDB" id="A0A5C5CDJ5"/>
<evidence type="ECO:0000259" key="2">
    <source>
        <dbReference type="PROSITE" id="PS50930"/>
    </source>
</evidence>